<evidence type="ECO:0000256" key="4">
    <source>
        <dbReference type="ARBA" id="ARBA00022989"/>
    </source>
</evidence>
<dbReference type="Pfam" id="PF07690">
    <property type="entry name" value="MFS_1"/>
    <property type="match status" value="1"/>
</dbReference>
<reference evidence="8" key="1">
    <citation type="submission" date="2014-09" db="EMBL/GenBank/DDBJ databases">
        <authorList>
            <person name="Magalhaes I.L.F."/>
            <person name="Oliveira U."/>
            <person name="Santos F.R."/>
            <person name="Vidigal T.H.D.A."/>
            <person name="Brescovit A.D."/>
            <person name="Santos A.J."/>
        </authorList>
    </citation>
    <scope>NUCLEOTIDE SEQUENCE</scope>
    <source>
        <tissue evidence="8">Shoot tissue taken approximately 20 cm above the soil surface</tissue>
    </source>
</reference>
<feature type="transmembrane region" description="Helical" evidence="6">
    <location>
        <begin position="90"/>
        <end position="108"/>
    </location>
</feature>
<reference evidence="8" key="2">
    <citation type="journal article" date="2015" name="Data Brief">
        <title>Shoot transcriptome of the giant reed, Arundo donax.</title>
        <authorList>
            <person name="Barrero R.A."/>
            <person name="Guerrero F.D."/>
            <person name="Moolhuijzen P."/>
            <person name="Goolsby J.A."/>
            <person name="Tidwell J."/>
            <person name="Bellgard S.E."/>
            <person name="Bellgard M.I."/>
        </authorList>
    </citation>
    <scope>NUCLEOTIDE SEQUENCE</scope>
    <source>
        <tissue evidence="8">Shoot tissue taken approximately 20 cm above the soil surface</tissue>
    </source>
</reference>
<evidence type="ECO:0000256" key="6">
    <source>
        <dbReference type="SAM" id="Phobius"/>
    </source>
</evidence>
<feature type="transmembrane region" description="Helical" evidence="6">
    <location>
        <begin position="279"/>
        <end position="298"/>
    </location>
</feature>
<dbReference type="PROSITE" id="PS00216">
    <property type="entry name" value="SUGAR_TRANSPORT_1"/>
    <property type="match status" value="1"/>
</dbReference>
<comment type="subcellular location">
    <subcellularLocation>
        <location evidence="1">Membrane</location>
        <topology evidence="1">Multi-pass membrane protein</topology>
    </subcellularLocation>
</comment>
<evidence type="ECO:0000256" key="1">
    <source>
        <dbReference type="ARBA" id="ARBA00004141"/>
    </source>
</evidence>
<sequence length="457" mass="50284">MGAFGGDAMSVVMRPVLHLMVGLVLYGVAEEMTVPALVDKVTAALCPADGRSCPEAIYLTGLQSSVGGIFKIIGFPLMGQLADEYGRKPLLLLTASTSIIPFAVLAWNNSRTVVYVYIILRTFSFLLGQGTISFLSVAYMADVVEPSKRAAAIGFMTGIVSASHALGDTFSRFLPEKWIFQVSTVLLICSVLYMKIYLVETVQRAPSSPCQHLSLWSLVVRLPKQRWESIKENINIIKSSESLRRITYVSFFYKLGMSGITDVRLYYLKSVFGFDKDQFSEILMVVGIGSIFSQILVLPLISHIIGEKGILCVSIFASIAYALLYGVAWSRWVPYLSSSLGVIYVLEKPAIYAIISGEVLSTDQGKAQGFIATVQSLAILLAPLFMSPLTSYFISPEAPFYCKGFSFLVPSFFLAISLYFAWTLNTKGRGKCTEVVVSEERDEEALQAPLLSRRPKP</sequence>
<keyword evidence="2" id="KW-0813">Transport</keyword>
<evidence type="ECO:0000256" key="5">
    <source>
        <dbReference type="ARBA" id="ARBA00023136"/>
    </source>
</evidence>
<dbReference type="InterPro" id="IPR011701">
    <property type="entry name" value="MFS"/>
</dbReference>
<dbReference type="CDD" id="cd17330">
    <property type="entry name" value="MFS_SLC46_TetA_like"/>
    <property type="match status" value="1"/>
</dbReference>
<feature type="domain" description="Major facilitator superfamily (MFS) profile" evidence="7">
    <location>
        <begin position="10"/>
        <end position="429"/>
    </location>
</feature>
<proteinExistence type="predicted"/>
<dbReference type="PROSITE" id="PS50850">
    <property type="entry name" value="MFS"/>
    <property type="match status" value="1"/>
</dbReference>
<feature type="transmembrane region" description="Helical" evidence="6">
    <location>
        <begin position="114"/>
        <end position="138"/>
    </location>
</feature>
<evidence type="ECO:0000259" key="7">
    <source>
        <dbReference type="PROSITE" id="PS50850"/>
    </source>
</evidence>
<dbReference type="EMBL" id="GBRH01212188">
    <property type="protein sequence ID" value="JAD85707.1"/>
    <property type="molecule type" value="Transcribed_RNA"/>
</dbReference>
<feature type="transmembrane region" description="Helical" evidence="6">
    <location>
        <begin position="246"/>
        <end position="267"/>
    </location>
</feature>
<feature type="transmembrane region" description="Helical" evidence="6">
    <location>
        <begin position="12"/>
        <end position="29"/>
    </location>
</feature>
<dbReference type="InterPro" id="IPR020846">
    <property type="entry name" value="MFS_dom"/>
</dbReference>
<dbReference type="PANTHER" id="PTHR23504">
    <property type="entry name" value="MAJOR FACILITATOR SUPERFAMILY DOMAIN-CONTAINING PROTEIN 10"/>
    <property type="match status" value="1"/>
</dbReference>
<dbReference type="Gene3D" id="1.20.1250.20">
    <property type="entry name" value="MFS general substrate transporter like domains"/>
    <property type="match status" value="1"/>
</dbReference>
<feature type="transmembrane region" description="Helical" evidence="6">
    <location>
        <begin position="398"/>
        <end position="421"/>
    </location>
</feature>
<name>A0A0A9DPL1_ARUDO</name>
<protein>
    <recommendedName>
        <fullName evidence="7">Major facilitator superfamily (MFS) profile domain-containing protein</fullName>
    </recommendedName>
</protein>
<dbReference type="GO" id="GO:0022857">
    <property type="term" value="F:transmembrane transporter activity"/>
    <property type="evidence" value="ECO:0007669"/>
    <property type="project" value="InterPro"/>
</dbReference>
<dbReference type="AlphaFoldDB" id="A0A0A9DPL1"/>
<dbReference type="PANTHER" id="PTHR23504:SF108">
    <property type="entry name" value="OS11G0151500 PROTEIN"/>
    <property type="match status" value="1"/>
</dbReference>
<evidence type="ECO:0000256" key="3">
    <source>
        <dbReference type="ARBA" id="ARBA00022692"/>
    </source>
</evidence>
<feature type="transmembrane region" description="Helical" evidence="6">
    <location>
        <begin position="178"/>
        <end position="198"/>
    </location>
</feature>
<dbReference type="GO" id="GO:0016020">
    <property type="term" value="C:membrane"/>
    <property type="evidence" value="ECO:0007669"/>
    <property type="project" value="UniProtKB-SubCell"/>
</dbReference>
<evidence type="ECO:0000256" key="2">
    <source>
        <dbReference type="ARBA" id="ARBA00022448"/>
    </source>
</evidence>
<keyword evidence="5 6" id="KW-0472">Membrane</keyword>
<organism evidence="8">
    <name type="scientific">Arundo donax</name>
    <name type="common">Giant reed</name>
    <name type="synonym">Donax arundinaceus</name>
    <dbReference type="NCBI Taxonomy" id="35708"/>
    <lineage>
        <taxon>Eukaryota</taxon>
        <taxon>Viridiplantae</taxon>
        <taxon>Streptophyta</taxon>
        <taxon>Embryophyta</taxon>
        <taxon>Tracheophyta</taxon>
        <taxon>Spermatophyta</taxon>
        <taxon>Magnoliopsida</taxon>
        <taxon>Liliopsida</taxon>
        <taxon>Poales</taxon>
        <taxon>Poaceae</taxon>
        <taxon>PACMAD clade</taxon>
        <taxon>Arundinoideae</taxon>
        <taxon>Arundineae</taxon>
        <taxon>Arundo</taxon>
    </lineage>
</organism>
<evidence type="ECO:0000313" key="8">
    <source>
        <dbReference type="EMBL" id="JAD85707.1"/>
    </source>
</evidence>
<dbReference type="InterPro" id="IPR036259">
    <property type="entry name" value="MFS_trans_sf"/>
</dbReference>
<feature type="transmembrane region" description="Helical" evidence="6">
    <location>
        <begin position="310"/>
        <end position="329"/>
    </location>
</feature>
<dbReference type="SUPFAM" id="SSF103473">
    <property type="entry name" value="MFS general substrate transporter"/>
    <property type="match status" value="1"/>
</dbReference>
<dbReference type="InterPro" id="IPR005829">
    <property type="entry name" value="Sugar_transporter_CS"/>
</dbReference>
<feature type="transmembrane region" description="Helical" evidence="6">
    <location>
        <begin position="367"/>
        <end position="386"/>
    </location>
</feature>
<keyword evidence="4 6" id="KW-1133">Transmembrane helix</keyword>
<keyword evidence="3 6" id="KW-0812">Transmembrane</keyword>
<accession>A0A0A9DPL1</accession>
<feature type="transmembrane region" description="Helical" evidence="6">
    <location>
        <begin position="57"/>
        <end position="78"/>
    </location>
</feature>